<feature type="transmembrane region" description="Helical" evidence="1">
    <location>
        <begin position="217"/>
        <end position="237"/>
    </location>
</feature>
<feature type="transmembrane region" description="Helical" evidence="1">
    <location>
        <begin position="343"/>
        <end position="361"/>
    </location>
</feature>
<gene>
    <name evidence="2" type="ORF">NIES267_68880</name>
</gene>
<dbReference type="Pfam" id="PF07690">
    <property type="entry name" value="MFS_1"/>
    <property type="match status" value="1"/>
</dbReference>
<dbReference type="AlphaFoldDB" id="A0A1Z4M1M5"/>
<feature type="transmembrane region" description="Helical" evidence="1">
    <location>
        <begin position="286"/>
        <end position="304"/>
    </location>
</feature>
<feature type="transmembrane region" description="Helical" evidence="1">
    <location>
        <begin position="373"/>
        <end position="393"/>
    </location>
</feature>
<keyword evidence="1" id="KW-1133">Transmembrane helix</keyword>
<feature type="transmembrane region" description="Helical" evidence="1">
    <location>
        <begin position="310"/>
        <end position="331"/>
    </location>
</feature>
<keyword evidence="3" id="KW-1185">Reference proteome</keyword>
<dbReference type="Proteomes" id="UP000218418">
    <property type="component" value="Chromosome"/>
</dbReference>
<dbReference type="EMBL" id="AP018227">
    <property type="protein sequence ID" value="BAY87366.1"/>
    <property type="molecule type" value="Genomic_DNA"/>
</dbReference>
<organism evidence="2 3">
    <name type="scientific">Calothrix parasitica NIES-267</name>
    <dbReference type="NCBI Taxonomy" id="1973488"/>
    <lineage>
        <taxon>Bacteria</taxon>
        <taxon>Bacillati</taxon>
        <taxon>Cyanobacteriota</taxon>
        <taxon>Cyanophyceae</taxon>
        <taxon>Nostocales</taxon>
        <taxon>Calotrichaceae</taxon>
        <taxon>Calothrix</taxon>
    </lineage>
</organism>
<dbReference type="SUPFAM" id="SSF103473">
    <property type="entry name" value="MFS general substrate transporter"/>
    <property type="match status" value="1"/>
</dbReference>
<evidence type="ECO:0000313" key="2">
    <source>
        <dbReference type="EMBL" id="BAY87366.1"/>
    </source>
</evidence>
<dbReference type="InterPro" id="IPR036259">
    <property type="entry name" value="MFS_trans_sf"/>
</dbReference>
<sequence>MANGKQVLWLQVCGLGMVQGAITLSWVIYNFYLPKLLVQFGFSKSLAISLLILENALAVFMEPLMGSLSDTKQRWAASRFPFIMVGVLLSSGLFIAIPCVVTFVPPTTVFKFILPPLVVAWALAMTVFRSPVLSLLGRYAMPKSLPMAVSVLTLIGGVIGSFRIAANDLLLSFGPVVTFGFGSFVLLGSALVLRFIHPPQVVSNEPVDKHQAESPPPISFPALGIIFVLGGSFAWGYRLLLDGVSKFLKLQLNSDNIQPQMVAFGLLAAIAALAAGLIAKKVGNRKAMLGGTGVVVLLMLLLPLVGANIILLATLAISSSFILNGTIPFALEMVPPDRGGLGIGMYFGGVGLAMSIFGSIFNKPQTISPQFAALMSAIAFGLFFGCVVSSNFIQRKPKI</sequence>
<proteinExistence type="predicted"/>
<reference evidence="2 3" key="1">
    <citation type="submission" date="2017-06" db="EMBL/GenBank/DDBJ databases">
        <title>Genome sequencing of cyanobaciteial culture collection at National Institute for Environmental Studies (NIES).</title>
        <authorList>
            <person name="Hirose Y."/>
            <person name="Shimura Y."/>
            <person name="Fujisawa T."/>
            <person name="Nakamura Y."/>
            <person name="Kawachi M."/>
        </authorList>
    </citation>
    <scope>NUCLEOTIDE SEQUENCE [LARGE SCALE GENOMIC DNA]</scope>
    <source>
        <strain evidence="2 3">NIES-267</strain>
    </source>
</reference>
<evidence type="ECO:0000256" key="1">
    <source>
        <dbReference type="SAM" id="Phobius"/>
    </source>
</evidence>
<name>A0A1Z4M1M5_9CYAN</name>
<feature type="transmembrane region" description="Helical" evidence="1">
    <location>
        <begin position="172"/>
        <end position="196"/>
    </location>
</feature>
<evidence type="ECO:0000313" key="3">
    <source>
        <dbReference type="Proteomes" id="UP000218418"/>
    </source>
</evidence>
<dbReference type="InterPro" id="IPR011701">
    <property type="entry name" value="MFS"/>
</dbReference>
<dbReference type="PANTHER" id="PTHR23528:SF1">
    <property type="entry name" value="MAJOR FACILITATOR SUPERFAMILY (MFS) PROFILE DOMAIN-CONTAINING PROTEIN"/>
    <property type="match status" value="1"/>
</dbReference>
<dbReference type="Gene3D" id="1.20.1250.20">
    <property type="entry name" value="MFS general substrate transporter like domains"/>
    <property type="match status" value="2"/>
</dbReference>
<feature type="transmembrane region" description="Helical" evidence="1">
    <location>
        <begin position="41"/>
        <end position="61"/>
    </location>
</feature>
<dbReference type="GO" id="GO:0022857">
    <property type="term" value="F:transmembrane transporter activity"/>
    <property type="evidence" value="ECO:0007669"/>
    <property type="project" value="InterPro"/>
</dbReference>
<keyword evidence="1" id="KW-0812">Transmembrane</keyword>
<accession>A0A1Z4M1M5</accession>
<keyword evidence="1" id="KW-0472">Membrane</keyword>
<feature type="transmembrane region" description="Helical" evidence="1">
    <location>
        <begin position="148"/>
        <end position="166"/>
    </location>
</feature>
<dbReference type="PANTHER" id="PTHR23528">
    <property type="match status" value="1"/>
</dbReference>
<dbReference type="OrthoDB" id="457462at2"/>
<protein>
    <submittedName>
        <fullName evidence="2">Major facilitator transporter</fullName>
    </submittedName>
</protein>
<feature type="transmembrane region" description="Helical" evidence="1">
    <location>
        <begin position="257"/>
        <end position="279"/>
    </location>
</feature>
<feature type="transmembrane region" description="Helical" evidence="1">
    <location>
        <begin position="7"/>
        <end position="29"/>
    </location>
</feature>
<feature type="transmembrane region" description="Helical" evidence="1">
    <location>
        <begin position="82"/>
        <end position="103"/>
    </location>
</feature>